<keyword evidence="4" id="KW-1185">Reference proteome</keyword>
<dbReference type="AlphaFoldDB" id="A0A835Z7W8"/>
<keyword evidence="2" id="KW-0472">Membrane</keyword>
<reference evidence="3" key="1">
    <citation type="submission" date="2021-02" db="EMBL/GenBank/DDBJ databases">
        <title>First Annotated Genome of the Yellow-green Alga Tribonema minus.</title>
        <authorList>
            <person name="Mahan K.M."/>
        </authorList>
    </citation>
    <scope>NUCLEOTIDE SEQUENCE</scope>
    <source>
        <strain evidence="3">UTEX B ZZ1240</strain>
    </source>
</reference>
<feature type="compositionally biased region" description="Basic and acidic residues" evidence="1">
    <location>
        <begin position="89"/>
        <end position="101"/>
    </location>
</feature>
<comment type="caution">
    <text evidence="3">The sequence shown here is derived from an EMBL/GenBank/DDBJ whole genome shotgun (WGS) entry which is preliminary data.</text>
</comment>
<sequence length="101" mass="11480">MHAAGNVFMSVSKRQLYTVPLCLLCYFNLNIRALREPKRKAVVMSTSKLGSTTLPHQRRVFLRKPAQMSSWPRLKPPAAVESSGRYRVAQHDDHCGPNCDR</sequence>
<dbReference type="Proteomes" id="UP000664859">
    <property type="component" value="Unassembled WGS sequence"/>
</dbReference>
<organism evidence="3 4">
    <name type="scientific">Tribonema minus</name>
    <dbReference type="NCBI Taxonomy" id="303371"/>
    <lineage>
        <taxon>Eukaryota</taxon>
        <taxon>Sar</taxon>
        <taxon>Stramenopiles</taxon>
        <taxon>Ochrophyta</taxon>
        <taxon>PX clade</taxon>
        <taxon>Xanthophyceae</taxon>
        <taxon>Tribonematales</taxon>
        <taxon>Tribonemataceae</taxon>
        <taxon>Tribonema</taxon>
    </lineage>
</organism>
<feature type="transmembrane region" description="Helical" evidence="2">
    <location>
        <begin position="16"/>
        <end position="34"/>
    </location>
</feature>
<evidence type="ECO:0000256" key="1">
    <source>
        <dbReference type="SAM" id="MobiDB-lite"/>
    </source>
</evidence>
<evidence type="ECO:0000313" key="4">
    <source>
        <dbReference type="Proteomes" id="UP000664859"/>
    </source>
</evidence>
<feature type="region of interest" description="Disordered" evidence="1">
    <location>
        <begin position="67"/>
        <end position="101"/>
    </location>
</feature>
<evidence type="ECO:0000256" key="2">
    <source>
        <dbReference type="SAM" id="Phobius"/>
    </source>
</evidence>
<name>A0A835Z7W8_9STRA</name>
<keyword evidence="2" id="KW-1133">Transmembrane helix</keyword>
<dbReference type="EMBL" id="JAFCMP010000090">
    <property type="protein sequence ID" value="KAG5187297.1"/>
    <property type="molecule type" value="Genomic_DNA"/>
</dbReference>
<accession>A0A835Z7W8</accession>
<protein>
    <submittedName>
        <fullName evidence="3">Uncharacterized protein</fullName>
    </submittedName>
</protein>
<keyword evidence="2" id="KW-0812">Transmembrane</keyword>
<proteinExistence type="predicted"/>
<evidence type="ECO:0000313" key="3">
    <source>
        <dbReference type="EMBL" id="KAG5187297.1"/>
    </source>
</evidence>
<gene>
    <name evidence="3" type="ORF">JKP88DRAFT_243812</name>
</gene>